<name>A0A5S3X777_9GAMM</name>
<accession>A0A5S3X777</accession>
<reference evidence="2" key="2">
    <citation type="submission" date="2019-06" db="EMBL/GenBank/DDBJ databases">
        <title>Co-occurence of chitin degradation, pigmentation and bioactivity in marine Pseudoalteromonas.</title>
        <authorList>
            <person name="Sonnenschein E.C."/>
            <person name="Bech P.K."/>
        </authorList>
    </citation>
    <scope>NUCLEOTIDE SEQUENCE [LARGE SCALE GENOMIC DNA]</scope>
    <source>
        <strain evidence="2">S2599</strain>
    </source>
</reference>
<dbReference type="EMBL" id="PNCJ01000004">
    <property type="protein sequence ID" value="TMP39878.1"/>
    <property type="molecule type" value="Genomic_DNA"/>
</dbReference>
<comment type="caution">
    <text evidence="1">The sequence shown here is derived from an EMBL/GenBank/DDBJ whole genome shotgun (WGS) entry which is preliminary data.</text>
</comment>
<dbReference type="Gene3D" id="3.30.110.170">
    <property type="entry name" value="Protein of unknown function (DUF541), domain 1"/>
    <property type="match status" value="1"/>
</dbReference>
<evidence type="ECO:0000313" key="2">
    <source>
        <dbReference type="Proteomes" id="UP000306719"/>
    </source>
</evidence>
<sequence>MSWTAMSSPIPDFPFVTVTGESSRKVAPDTAIVGVEVVTYSERSDMAFEKLNSTTAMLLTLLKKYGVSTDNITAHQLVKDTKRAREKNGYSKLDILGYEFTQVFEIRLDKLEHYSEIADEISKMDNVKGLKSEFDVSNREEIEIELIGLAGKNAKLKAKKMALGLDVKLDSVFAINDTGSYKSFFATFGLDNDRVIAFGMPTIDSSFFVPKHIEISKTINVLYKLTP</sequence>
<gene>
    <name evidence="1" type="ORF">CWB98_01015</name>
</gene>
<dbReference type="AlphaFoldDB" id="A0A5S3X777"/>
<evidence type="ECO:0000313" key="1">
    <source>
        <dbReference type="EMBL" id="TMP39878.1"/>
    </source>
</evidence>
<dbReference type="InterPro" id="IPR052022">
    <property type="entry name" value="26kDa_periplasmic_antigen"/>
</dbReference>
<dbReference type="Pfam" id="PF04402">
    <property type="entry name" value="SIMPL"/>
    <property type="match status" value="1"/>
</dbReference>
<dbReference type="PANTHER" id="PTHR34387">
    <property type="entry name" value="SLR1258 PROTEIN"/>
    <property type="match status" value="1"/>
</dbReference>
<dbReference type="Gene3D" id="3.30.70.2970">
    <property type="entry name" value="Protein of unknown function (DUF541), domain 2"/>
    <property type="match status" value="1"/>
</dbReference>
<reference evidence="1 2" key="1">
    <citation type="submission" date="2018-01" db="EMBL/GenBank/DDBJ databases">
        <authorList>
            <person name="Paulsen S."/>
            <person name="Gram L.K."/>
        </authorList>
    </citation>
    <scope>NUCLEOTIDE SEQUENCE [LARGE SCALE GENOMIC DNA]</scope>
    <source>
        <strain evidence="1 2">S2599</strain>
    </source>
</reference>
<dbReference type="GO" id="GO:0006974">
    <property type="term" value="P:DNA damage response"/>
    <property type="evidence" value="ECO:0007669"/>
    <property type="project" value="TreeGrafter"/>
</dbReference>
<proteinExistence type="predicted"/>
<dbReference type="PANTHER" id="PTHR34387:SF2">
    <property type="entry name" value="SLR1258 PROTEIN"/>
    <property type="match status" value="1"/>
</dbReference>
<dbReference type="Proteomes" id="UP000306719">
    <property type="component" value="Unassembled WGS sequence"/>
</dbReference>
<organism evidence="1 2">
    <name type="scientific">Pseudoalteromonas rubra</name>
    <dbReference type="NCBI Taxonomy" id="43658"/>
    <lineage>
        <taxon>Bacteria</taxon>
        <taxon>Pseudomonadati</taxon>
        <taxon>Pseudomonadota</taxon>
        <taxon>Gammaproteobacteria</taxon>
        <taxon>Alteromonadales</taxon>
        <taxon>Pseudoalteromonadaceae</taxon>
        <taxon>Pseudoalteromonas</taxon>
    </lineage>
</organism>
<protein>
    <submittedName>
        <fullName evidence="1">SIMPL domain-containing protein</fullName>
    </submittedName>
</protein>
<dbReference type="InterPro" id="IPR007497">
    <property type="entry name" value="SIMPL/DUF541"/>
</dbReference>